<dbReference type="EC" id="1.5.3.2" evidence="6"/>
<dbReference type="PANTHER" id="PTHR10961">
    <property type="entry name" value="PEROXISOMAL SARCOSINE OXIDASE"/>
    <property type="match status" value="1"/>
</dbReference>
<accession>A0A7J5B228</accession>
<dbReference type="Pfam" id="PF01266">
    <property type="entry name" value="DAO"/>
    <property type="match status" value="1"/>
</dbReference>
<dbReference type="SUPFAM" id="SSF51905">
    <property type="entry name" value="FAD/NAD(P)-binding domain"/>
    <property type="match status" value="1"/>
</dbReference>
<comment type="caution">
    <text evidence="6">The sequence shown here is derived from an EMBL/GenBank/DDBJ whole genome shotgun (WGS) entry which is preliminary data.</text>
</comment>
<evidence type="ECO:0000256" key="2">
    <source>
        <dbReference type="ARBA" id="ARBA00022630"/>
    </source>
</evidence>
<comment type="cofactor">
    <cofactor evidence="1">
        <name>FAD</name>
        <dbReference type="ChEBI" id="CHEBI:57692"/>
    </cofactor>
</comment>
<keyword evidence="7" id="KW-1185">Reference proteome</keyword>
<evidence type="ECO:0000256" key="1">
    <source>
        <dbReference type="ARBA" id="ARBA00001974"/>
    </source>
</evidence>
<reference evidence="6 7" key="1">
    <citation type="submission" date="2019-09" db="EMBL/GenBank/DDBJ databases">
        <title>Phylogeny of genus Pseudoclavibacter and closely related genus.</title>
        <authorList>
            <person name="Li Y."/>
        </authorList>
    </citation>
    <scope>NUCLEOTIDE SEQUENCE [LARGE SCALE GENOMIC DNA]</scope>
    <source>
        <strain evidence="6 7">THG-MD12</strain>
    </source>
</reference>
<keyword evidence="3" id="KW-0274">FAD</keyword>
<name>A0A7J5B228_9MICO</name>
<proteinExistence type="predicted"/>
<feature type="domain" description="FAD dependent oxidoreductase" evidence="5">
    <location>
        <begin position="4"/>
        <end position="352"/>
    </location>
</feature>
<dbReference type="InterPro" id="IPR006076">
    <property type="entry name" value="FAD-dep_OxRdtase"/>
</dbReference>
<keyword evidence="2" id="KW-0285">Flavoprotein</keyword>
<dbReference type="RefSeq" id="WP_151424135.1">
    <property type="nucleotide sequence ID" value="NZ_CANKVH010000003.1"/>
</dbReference>
<dbReference type="PANTHER" id="PTHR10961:SF7">
    <property type="entry name" value="FAD DEPENDENT OXIDOREDUCTASE DOMAIN-CONTAINING PROTEIN"/>
    <property type="match status" value="1"/>
</dbReference>
<dbReference type="GO" id="GO:0050660">
    <property type="term" value="F:flavin adenine dinucleotide binding"/>
    <property type="evidence" value="ECO:0007669"/>
    <property type="project" value="InterPro"/>
</dbReference>
<protein>
    <submittedName>
        <fullName evidence="6">N-methyl-L-tryptophan oxidase</fullName>
        <ecNumber evidence="6">1.5.3.2</ecNumber>
    </submittedName>
</protein>
<dbReference type="SUPFAM" id="SSF54373">
    <property type="entry name" value="FAD-linked reductases, C-terminal domain"/>
    <property type="match status" value="1"/>
</dbReference>
<sequence length="373" mass="39840">MDADVIVIGLGAAGSYASWNLACNGASVLGLEAQSLIHDDGAYAGESRLFRAAYHEGAHYVPLLLASRRAWLELADESLAPIFHPTGVLSIGSPADPRMEQVRRSLAAADIPHTTFTTAELAARYPQHQGLSDEIAVLDELGGALRPESAVTEIQRRATAAGAELRGNSPVLSIEETGDAVRVVTPEGTLTAKQVIVSAGIWTPMLLPTLDRHLTIKPIALTWFAPQNPSDFDPAVFPAFIRDHGAVHIFGVPTLDGSLVKAGYDAKWGDIDAPEHLERRLSAAERAKISRDIHTLIPGLPDGIAKHSVHADIFTADKTPVIGRISDRVTVGTGYSGHGFKFTPAFGDLLADIALGRTPEFDISRLSPHRFAA</sequence>
<dbReference type="NCBIfam" id="NF008425">
    <property type="entry name" value="PRK11259.1"/>
    <property type="match status" value="1"/>
</dbReference>
<evidence type="ECO:0000313" key="7">
    <source>
        <dbReference type="Proteomes" id="UP000490386"/>
    </source>
</evidence>
<evidence type="ECO:0000313" key="6">
    <source>
        <dbReference type="EMBL" id="KAB1637094.1"/>
    </source>
</evidence>
<dbReference type="Gene3D" id="3.30.9.10">
    <property type="entry name" value="D-Amino Acid Oxidase, subunit A, domain 2"/>
    <property type="match status" value="1"/>
</dbReference>
<evidence type="ECO:0000256" key="3">
    <source>
        <dbReference type="ARBA" id="ARBA00022827"/>
    </source>
</evidence>
<evidence type="ECO:0000259" key="5">
    <source>
        <dbReference type="Pfam" id="PF01266"/>
    </source>
</evidence>
<organism evidence="6 7">
    <name type="scientific">Pseudoclavibacter terrae</name>
    <dbReference type="NCBI Taxonomy" id="1530195"/>
    <lineage>
        <taxon>Bacteria</taxon>
        <taxon>Bacillati</taxon>
        <taxon>Actinomycetota</taxon>
        <taxon>Actinomycetes</taxon>
        <taxon>Micrococcales</taxon>
        <taxon>Microbacteriaceae</taxon>
        <taxon>Pseudoclavibacter</taxon>
    </lineage>
</organism>
<dbReference type="OrthoDB" id="9806257at2"/>
<keyword evidence="4 6" id="KW-0560">Oxidoreductase</keyword>
<dbReference type="AlphaFoldDB" id="A0A7J5B228"/>
<dbReference type="InterPro" id="IPR036188">
    <property type="entry name" value="FAD/NAD-bd_sf"/>
</dbReference>
<gene>
    <name evidence="6" type="primary">solA</name>
    <name evidence="6" type="ORF">F8O03_12415</name>
</gene>
<dbReference type="Gene3D" id="3.50.50.60">
    <property type="entry name" value="FAD/NAD(P)-binding domain"/>
    <property type="match status" value="1"/>
</dbReference>
<dbReference type="EMBL" id="WBJX01000004">
    <property type="protein sequence ID" value="KAB1637094.1"/>
    <property type="molecule type" value="Genomic_DNA"/>
</dbReference>
<dbReference type="GO" id="GO:0008115">
    <property type="term" value="F:sarcosine oxidase activity"/>
    <property type="evidence" value="ECO:0007669"/>
    <property type="project" value="TreeGrafter"/>
</dbReference>
<evidence type="ECO:0000256" key="4">
    <source>
        <dbReference type="ARBA" id="ARBA00023002"/>
    </source>
</evidence>
<dbReference type="InterPro" id="IPR045170">
    <property type="entry name" value="MTOX"/>
</dbReference>
<dbReference type="GO" id="GO:0050131">
    <property type="term" value="F:N-methyl-L-amino-acid oxidase activity"/>
    <property type="evidence" value="ECO:0007669"/>
    <property type="project" value="UniProtKB-EC"/>
</dbReference>
<dbReference type="Proteomes" id="UP000490386">
    <property type="component" value="Unassembled WGS sequence"/>
</dbReference>